<comment type="similarity">
    <text evidence="1">Belongs to the LOR family.</text>
</comment>
<accession>A0ABQ5B9V7</accession>
<reference evidence="2" key="2">
    <citation type="submission" date="2022-01" db="EMBL/GenBank/DDBJ databases">
        <authorList>
            <person name="Yamashiro T."/>
            <person name="Shiraishi A."/>
            <person name="Satake H."/>
            <person name="Nakayama K."/>
        </authorList>
    </citation>
    <scope>NUCLEOTIDE SEQUENCE</scope>
</reference>
<dbReference type="Pfam" id="PF04525">
    <property type="entry name" value="LOR"/>
    <property type="match status" value="1"/>
</dbReference>
<name>A0ABQ5B9V7_9ASTR</name>
<reference evidence="2" key="1">
    <citation type="journal article" date="2022" name="Int. J. Mol. Sci.">
        <title>Draft Genome of Tanacetum Coccineum: Genomic Comparison of Closely Related Tanacetum-Family Plants.</title>
        <authorList>
            <person name="Yamashiro T."/>
            <person name="Shiraishi A."/>
            <person name="Nakayama K."/>
            <person name="Satake H."/>
        </authorList>
    </citation>
    <scope>NUCLEOTIDE SEQUENCE</scope>
</reference>
<dbReference type="InterPro" id="IPR007612">
    <property type="entry name" value="LOR"/>
</dbReference>
<dbReference type="InterPro" id="IPR025659">
    <property type="entry name" value="Tubby-like_C"/>
</dbReference>
<dbReference type="EMBL" id="BQNB010012973">
    <property type="protein sequence ID" value="GJT10261.1"/>
    <property type="molecule type" value="Genomic_DNA"/>
</dbReference>
<evidence type="ECO:0000256" key="1">
    <source>
        <dbReference type="ARBA" id="ARBA00005437"/>
    </source>
</evidence>
<comment type="caution">
    <text evidence="2">The sequence shown here is derived from an EMBL/GenBank/DDBJ whole genome shotgun (WGS) entry which is preliminary data.</text>
</comment>
<dbReference type="SUPFAM" id="SSF54518">
    <property type="entry name" value="Tubby C-terminal domain-like"/>
    <property type="match status" value="1"/>
</dbReference>
<dbReference type="PANTHER" id="PTHR31087:SF122">
    <property type="entry name" value="TUBBY-LIKE PROTEIN"/>
    <property type="match status" value="1"/>
</dbReference>
<dbReference type="Gene3D" id="2.40.160.200">
    <property type="entry name" value="LURP1-related"/>
    <property type="match status" value="1"/>
</dbReference>
<evidence type="ECO:0000313" key="2">
    <source>
        <dbReference type="EMBL" id="GJT10261.1"/>
    </source>
</evidence>
<dbReference type="Proteomes" id="UP001151760">
    <property type="component" value="Unassembled WGS sequence"/>
</dbReference>
<organism evidence="2 3">
    <name type="scientific">Tanacetum coccineum</name>
    <dbReference type="NCBI Taxonomy" id="301880"/>
    <lineage>
        <taxon>Eukaryota</taxon>
        <taxon>Viridiplantae</taxon>
        <taxon>Streptophyta</taxon>
        <taxon>Embryophyta</taxon>
        <taxon>Tracheophyta</taxon>
        <taxon>Spermatophyta</taxon>
        <taxon>Magnoliopsida</taxon>
        <taxon>eudicotyledons</taxon>
        <taxon>Gunneridae</taxon>
        <taxon>Pentapetalae</taxon>
        <taxon>asterids</taxon>
        <taxon>campanulids</taxon>
        <taxon>Asterales</taxon>
        <taxon>Asteraceae</taxon>
        <taxon>Asteroideae</taxon>
        <taxon>Anthemideae</taxon>
        <taxon>Anthemidinae</taxon>
        <taxon>Tanacetum</taxon>
    </lineage>
</organism>
<dbReference type="InterPro" id="IPR038595">
    <property type="entry name" value="LOR_sf"/>
</dbReference>
<proteinExistence type="inferred from homology"/>
<dbReference type="PANTHER" id="PTHR31087">
    <property type="match status" value="1"/>
</dbReference>
<protein>
    <submittedName>
        <fullName evidence="2">LURP-one-related 10-like protein</fullName>
    </submittedName>
</protein>
<keyword evidence="3" id="KW-1185">Reference proteome</keyword>
<sequence length="166" mass="19296">MTQPNSSLVSIIGSEFISPYPLEFNVETDWKGNLVITDNNSKTIFTVRSCDKSFNRQRLLMDANWKPIVTIEEKDWTLHKRWNVYSGESTLKSDMIFTTKEKHKIQILKTRVNVYLAHNSEFAYDFKLKGEYGKKRSAIYKGHSATPLAQLKWKMINVVYVILLGE</sequence>
<evidence type="ECO:0000313" key="3">
    <source>
        <dbReference type="Proteomes" id="UP001151760"/>
    </source>
</evidence>
<gene>
    <name evidence="2" type="ORF">Tco_0857303</name>
</gene>